<dbReference type="InterPro" id="IPR000835">
    <property type="entry name" value="HTH_MarR-typ"/>
</dbReference>
<evidence type="ECO:0000259" key="1">
    <source>
        <dbReference type="SMART" id="SM00419"/>
    </source>
</evidence>
<dbReference type="Proteomes" id="UP000003751">
    <property type="component" value="Unassembled WGS sequence"/>
</dbReference>
<dbReference type="Proteomes" id="UP000184203">
    <property type="component" value="Unassembled WGS sequence"/>
</dbReference>
<proteinExistence type="predicted"/>
<dbReference type="EMBL" id="AEMG01000006">
    <property type="protein sequence ID" value="EFW92556.1"/>
    <property type="molecule type" value="Genomic_DNA"/>
</dbReference>
<dbReference type="PANTHER" id="PTHR43704">
    <property type="entry name" value="BSR5907 PROTEIN"/>
    <property type="match status" value="1"/>
</dbReference>
<evidence type="ECO:0000313" key="3">
    <source>
        <dbReference type="EMBL" id="SHK19357.1"/>
    </source>
</evidence>
<protein>
    <submittedName>
        <fullName evidence="3">Putative transcriptional regulator</fullName>
    </submittedName>
    <submittedName>
        <fullName evidence="2">Transcription regulator</fullName>
    </submittedName>
</protein>
<dbReference type="STRING" id="797209.GCA_000376445_00040"/>
<reference evidence="5" key="2">
    <citation type="submission" date="2016-11" db="EMBL/GenBank/DDBJ databases">
        <authorList>
            <person name="Varghese N."/>
            <person name="Submissions S."/>
        </authorList>
    </citation>
    <scope>NUCLEOTIDE SEQUENCE [LARGE SCALE GENOMIC DNA]</scope>
    <source>
        <strain evidence="5">DX253</strain>
    </source>
</reference>
<dbReference type="AlphaFoldDB" id="E7QRD7"/>
<dbReference type="InterPro" id="IPR036388">
    <property type="entry name" value="WH-like_DNA-bd_sf"/>
</dbReference>
<evidence type="ECO:0000313" key="4">
    <source>
        <dbReference type="Proteomes" id="UP000003751"/>
    </source>
</evidence>
<dbReference type="EMBL" id="FRAN01000001">
    <property type="protein sequence ID" value="SHK19357.1"/>
    <property type="molecule type" value="Genomic_DNA"/>
</dbReference>
<dbReference type="InterPro" id="IPR057161">
    <property type="entry name" value="DUF7839"/>
</dbReference>
<dbReference type="SUPFAM" id="SSF46785">
    <property type="entry name" value="Winged helix' DNA-binding domain"/>
    <property type="match status" value="1"/>
</dbReference>
<gene>
    <name evidence="3" type="ORF">SAMN05444342_0900</name>
    <name evidence="2" type="ORF">ZOD2009_06799</name>
</gene>
<accession>E7QRD7</accession>
<dbReference type="PATRIC" id="fig|797209.4.peg.1351"/>
<dbReference type="OrthoDB" id="56502at2157"/>
<dbReference type="Gene3D" id="1.10.10.10">
    <property type="entry name" value="Winged helix-like DNA-binding domain superfamily/Winged helix DNA-binding domain"/>
    <property type="match status" value="1"/>
</dbReference>
<dbReference type="InterPro" id="IPR012015">
    <property type="entry name" value="UCP_HTH_arc"/>
</dbReference>
<dbReference type="GO" id="GO:0003677">
    <property type="term" value="F:DNA binding"/>
    <property type="evidence" value="ECO:0007669"/>
    <property type="project" value="InterPro"/>
</dbReference>
<dbReference type="InterPro" id="IPR012318">
    <property type="entry name" value="HTH_CRP"/>
</dbReference>
<evidence type="ECO:0000313" key="5">
    <source>
        <dbReference type="Proteomes" id="UP000184203"/>
    </source>
</evidence>
<organism evidence="2 4">
    <name type="scientific">Haladaptatus paucihalophilus DX253</name>
    <dbReference type="NCBI Taxonomy" id="797209"/>
    <lineage>
        <taxon>Archaea</taxon>
        <taxon>Methanobacteriati</taxon>
        <taxon>Methanobacteriota</taxon>
        <taxon>Stenosarchaea group</taxon>
        <taxon>Halobacteria</taxon>
        <taxon>Halobacteriales</taxon>
        <taxon>Haladaptataceae</taxon>
        <taxon>Haladaptatus</taxon>
    </lineage>
</organism>
<dbReference type="PANTHER" id="PTHR43704:SF2">
    <property type="entry name" value="HTH CRP-TYPE DOMAIN-CONTAINING PROTEIN"/>
    <property type="match status" value="1"/>
</dbReference>
<reference evidence="3" key="3">
    <citation type="submission" date="2016-11" db="EMBL/GenBank/DDBJ databases">
        <authorList>
            <person name="Jaros S."/>
            <person name="Januszkiewicz K."/>
            <person name="Wedrychowicz H."/>
        </authorList>
    </citation>
    <scope>NUCLEOTIDE SEQUENCE [LARGE SCALE GENOMIC DNA]</scope>
    <source>
        <strain evidence="3">DX253</strain>
    </source>
</reference>
<dbReference type="GO" id="GO:0003700">
    <property type="term" value="F:DNA-binding transcription factor activity"/>
    <property type="evidence" value="ECO:0007669"/>
    <property type="project" value="InterPro"/>
</dbReference>
<feature type="domain" description="HTH crp-type" evidence="1">
    <location>
        <begin position="19"/>
        <end position="68"/>
    </location>
</feature>
<dbReference type="PIRSF" id="PIRSF004955">
    <property type="entry name" value="HTH_arch"/>
    <property type="match status" value="1"/>
</dbReference>
<dbReference type="RefSeq" id="WP_007978258.1">
    <property type="nucleotide sequence ID" value="NZ_AEMG01000006.1"/>
</dbReference>
<name>E7QRD7_HALPU</name>
<dbReference type="Pfam" id="PF25211">
    <property type="entry name" value="DUF7839"/>
    <property type="match status" value="1"/>
</dbReference>
<dbReference type="eggNOG" id="arCOG04399">
    <property type="taxonomic scope" value="Archaea"/>
</dbReference>
<keyword evidence="5" id="KW-1185">Reference proteome</keyword>
<sequence>MADVLEDKRTATRFRILAEIADRQPAVSQGEIADAVGVTSQAVSEYTRGLVEDGLVEKEGRSRYRVTKEGVDWLLQSATDVRRFADHVTDDILGNVGEDAAIARTDIEAGTTVSLSLEDGLLHATPNDEGPATGIATTDAESGEDVGVTEFEGIIDLEPGRVTVYQVPPVRSGGSRTVDGGSLAAACEDAPVLAATGVEAVVALRSAGIEPDTTFAPGEVAAEAAERGLNVVIVATADSVGRVTDALRDVGVAYEVANLD</sequence>
<dbReference type="Pfam" id="PF12802">
    <property type="entry name" value="MarR_2"/>
    <property type="match status" value="1"/>
</dbReference>
<dbReference type="SMART" id="SM00419">
    <property type="entry name" value="HTH_CRP"/>
    <property type="match status" value="1"/>
</dbReference>
<dbReference type="CDD" id="cd00092">
    <property type="entry name" value="HTH_CRP"/>
    <property type="match status" value="1"/>
</dbReference>
<reference evidence="2 4" key="1">
    <citation type="journal article" date="2014" name="ISME J.">
        <title>Trehalose/2-sulfotrehalose biosynthesis and glycine-betaine uptake are widely spread mechanisms for osmoadaptation in the Halobacteriales.</title>
        <authorList>
            <person name="Youssef N.H."/>
            <person name="Savage-Ashlock K.N."/>
            <person name="McCully A.L."/>
            <person name="Luedtke B."/>
            <person name="Shaw E.I."/>
            <person name="Hoff W.D."/>
            <person name="Elshahed M.S."/>
        </authorList>
    </citation>
    <scope>NUCLEOTIDE SEQUENCE [LARGE SCALE GENOMIC DNA]</scope>
    <source>
        <strain evidence="2 4">DX253</strain>
    </source>
</reference>
<evidence type="ECO:0000313" key="2">
    <source>
        <dbReference type="EMBL" id="EFW92556.1"/>
    </source>
</evidence>
<dbReference type="InterPro" id="IPR036390">
    <property type="entry name" value="WH_DNA-bd_sf"/>
</dbReference>